<dbReference type="Pfam" id="PF00072">
    <property type="entry name" value="Response_reg"/>
    <property type="match status" value="1"/>
</dbReference>
<feature type="region of interest" description="Disordered" evidence="6">
    <location>
        <begin position="3993"/>
        <end position="4055"/>
    </location>
</feature>
<sequence>MNWVEHSERVIGSANEISKEMVDMETGLRGYMLAGDEAFLEPYVLSKPKAAASIETLLKLVEDNPAQVDRLRTIQAQHLGWDKYAKEMIALRAANGDVTGPVKTGRGKTQFDEIRRLLDAFIGTEMRMRQERNDTARTVTIRAAATHGTRGPAATAGLAAHGPERAGAAGHRPAGAAATVGRTAAVFGALHGRGGGRAVPARAGRQFPPGGVVRFFRRVGCARTENAPVRNPGGPGRARAPPDPPRPGAGRLHPAGPAAPDHHARRGIPHPGQGQYRQRHRSEPFAPAPAGSAGRNPAAERRAAGAAGRTAHRQRRAGRAVARAGRIAGQPGKPEGRARADQRTAGRAGRSAGPEECRADQGPAGPGRPRRRTGTRQPIQIAVPGQYVARAAHATEQLADPGQAAVGKHAGQPQRRAGALCQHHLFGRQRPAQPDQRHPRHFQGRSGQAGTGARAAVDAPRGRRHGHGVRTAGPAKETGVPGAGGRRRAAAHGHRPPAPRTDPEKPAVERAQVHQRRSDHAEPGTSGRRRRGLLGARHRHRHPSRRPARHFQRVPAGRRHHQPQVRRHGTGPVDFARPGAPAGRRHQPGVRSGPGQLLHADHAAGVYGARGRAPSGQRQRTGGHRRRRPRQCAGDAGARRSTGTGAGAVEGHGAQAGGRPGGAAAAARARLRRRPRPARRAGRRRHHGAHRAGDRGRRQLRPHPVRPGARKTVPLPGGVPRRRRPGTGAPVPSGRGAARHPPARPLRPRKRRSRAAPGRHRLCIEAGHARPADGRVPPDRNQAHAEDQARAAGGRRRPPARQRGAADLGRRRGHRGRGHGPGSAGAAAHHDLRLHDHRPETARHAGQRAAAENGGRAAGRVPARDRLHGPQPVARRGSGLAQVFAVDHHQGRPLARAPARRSHAVPAQGGSGPVVRAPDHAAHGALARPRVRRPPHPAGGRRRAQHLRPDQRAGTEGRAGGTTRRIRADARFERLPIIAITAKAMKDDQEQCLAAGASDYLAKPIDLSRLYSLLRLRLPRVHGRVAKAPRAARHARHGVRDHLGAAGAHHARAGRLQPAAAVSDDSRDVDVPRPQLLAGAARAGDAGAAHVPVAQDLDRRQQHRRGSVFDGDPAQGRGPVRAQHDLRHRHQPAVAGQGAQRRVSAGRHAGVHGQLPGCRRHPQLFRLLHGRLQRGPVRRRLVREQEAAGARVRPVPRVAVPPRLPGPGQQGKHRLFRVCARVRAHRQTRTPVPQALIMTPHATTIDAALAGRRTPIAAVVIGASAGGVGALLKLLPGLPKRFGPAIVAVLHVPEKRQSQLADVFAQRVVLPVREAADKEPLTSGTLYFAGSGYHLSVESDHCFSLSCEAPHNFARPSIDVLMESAADAYGPALLGILLTGANHDGAAGMAAIGRAGGMTVVQDPDDAEVDTMPKEAIRLRRPDLVLPLEAIHTLLPQCRDPGPGPRDFPGRLRRGCAGAAAPARLCHGFPRRADAGHGRFRIGRADARHGKNPANPDRVRDRRRQGTELFVQGLRGRRRGRAVQAARLARRARQGGSVRGAVGTARSDAAPGASAGTGTAGAGSHAGRTERGANPVAAGAGHARRIHVHGLARNAHAAQHAVPGNAVAQDAARTGQYGGIRRRAVAAHGRARRPPDPEHHPPDRRHARRVHGRLHHQPRCGHAGVRLVGRVPHRADRGQPAHQRHALRRPAAGGRGAHRGRRTGAGGSARPGPGHRARAAAKDFRAVRTGRGQRSAVGPGTGPVYFARTGRSAPWHADRAQRTGTGRGLYAHAAALRRAARVSWSGISASWLPRGAGSARLARFFAVQGAAAVGVGIGKTFFQVLQRLEAQQGRRRSGRDIALGLAHRARHIGVGIGRGHGGAGGGGHLGRRRLRTHGNGRGHGQHGGGCGGCRYLLSLLFPEIHVRQPRLVLAQRTDHLGRPLAGRKHRAARQRQGRIFGIAARQLQQARFRHRIHHAAHAAPVGAAAAHGARLRIRIQRGRSELGRTVSLRRQAQRIHLGMRSAVAGRRVHGRRDHGAVGRHHHGRKRVVACVARLLGQRQHAGNGGGRRPRPDAGLPPGRDCLLRNRAVHALHVKIHRQQVFFRDQHAGRILDGARLILDGTGERRKGAGRERGLLRLEDFGGIGRHDRVQPGHLDHAFLEAAAVVARLPGAGHHGLGGVDVVAGPVVGGGRQVGLWRKARHVRIPAECVHAFFLRHLQRGRRVGVLRHHVRALRHQGFCRLAFLGRVVPRVHPDDLGLDLRVHALRAQGKRVDVADHFGHGERGDEAERVRLGHLAGQDAVQVCAFVQARFIGAQVLAALETGGVQEDHAGRGPGHFFGRVHVAERRGENQLVAFGDQLADHAFGVRAFGHVFHERGLDLGAQFLFQRQAALFVGVGPAGVADRAHVDKADLQRVGGERRGGGQGQGGGSQGGGHEVCQYSATIQHTFSSVVNSERLKMVFRADHRRAGGGTVVVVVRIAELVFPVLVFHAHLERVFRRADGAAHVVHDLHVDIGFRRGPAAEFVGALGGDEVGVAFKAERNAQGERDAPGAREHGVGLVRVARGCLVGKRVVRRIRFPDRQQAHVQEARHVEHQGGAGDDHALLGVVAGVGLAVVVETGSGAHAAHGTERIALARDLAEVQRVAVHGIRFVGAAVGTGRRRIEFGRHQQIDADEVLAVLVARDVAEVDDVLGDVVVVERFGELGAVTVAQRRVAPVGGVGGAGGKDGECSGAADQAGRHARTPVGWTRDRTFSRQRLGQVDLAVLVGQVQPRFQFQQVVFDQVDRLAGLALFDQRGQVLVFIVLAHGAAGRLVQRDDQRAARHQFVHEPLQHVVARQLRQQQVELAAQAYPAGAVAAAAGRVFGCQRGADLLQRRGRGVADHQRHDLAFERAAGGKDVARFLRRGGRDHRAAVGAQLDDAVVREPLQGLAHGGAAHLVQLAEIGLAQVGAGGQAVAHDGVDDRLVNAHVDGGDAGRLQDLPVGGGQRRRPSDRDAGRDTRRAGRKRRRQKHADEDHLRRGQAGRRPDHVGRPASAYQLAARRAQAGHRHGVPALRAVRNADGGREHRAGAGRQDDARRTGAAHPRRLRTIRAAARPGPARAQHVGGRAPARGNRALPAAVAQAADHGRTDVGAYARCGAQTVRIAAAPGARGREHPVHQPQARRNPGAVRQGDGAARRACIRHRAAARGKRAVAGGTDDRARTARVREHPARAGRRAARYRGPHHRQRRSVRHATQGHQPGAAQRRDRGHSRHLRRHPPGRPGRGNARCRPAAPAGPRFRARGAAGTRRRARPVAGRQCAADRLCATGHGNAQARPGGPRRRGRVRARRHRALPGQVRRRTVGRRQPLGRQPAKIHRGPRDHAGAESDGVRPAHVGRGHRRGHADPPGHHRHARRRRGGAGAVGGNRGAVHAQRPHCRAGGRPPVARGARQRHQHQRGGRVDERRLRSSRHRIDRRSTACAAARVLRVLHQAVDHAVRRGRAVIESHAADLVRGGAGDRLPGQRQQHRRRRPADGRGDCRRRRGAALPGRGSVRNPGEPDAGVRGVSPAQLPGARADARSGRLQFSAIENVQRVGHLAAAGGRPAPQCRVYPVADRGGGGVVLLPPYLCRLPHAGERHGARRRAVRGLQRAAQRVAGVHGQRRAGRRGGRGGGGRSAGPAAAVGVPGLRLCRHHRRVRGTPASTGRGAVGAADVAAVHRRRNRADRAGRAVGDHRRVPGSAAVLSAGGRPHRRRGHAAGRRFHGRAGDGTLRRAQSGHGGHDAGGRRHRFRRHAGHRQHGRGTAGGHGGGHADGADLRLPGAHAANQPGGHGAGAHAVRHRRLGVFGPRLRGPDRGAHAQSALPCPVGPARPRHRLQRDCAALWHGAVRRRHGRSGRRLPVAGVDADVGGRHDGRTRLDRAGAGGVCDLEAARRAGGRVPVRRRDGIAVPRPGHGAGDSVRVPVDAAVRGHHRGAGVHLPQSADHPVEQAHVARAELQTGLTRPGRDQAPCRIMALSMMGTRRAADGQHYPGGAGLDLRGPGAGVRAGGGRTGRHPPAQLVPQRHLPHLSVPARARRHPLPDRLAGREPR</sequence>
<feature type="region of interest" description="Disordered" evidence="6">
    <location>
        <begin position="1045"/>
        <end position="1069"/>
    </location>
</feature>
<protein>
    <recommendedName>
        <fullName evidence="3">protein-glutamate methylesterase</fullName>
        <ecNumber evidence="3">3.1.1.61</ecNumber>
    </recommendedName>
</protein>
<dbReference type="Pfam" id="PF05227">
    <property type="entry name" value="CHASE3"/>
    <property type="match status" value="1"/>
</dbReference>
<dbReference type="InterPro" id="IPR011006">
    <property type="entry name" value="CheY-like_superfamily"/>
</dbReference>
<dbReference type="InterPro" id="IPR000673">
    <property type="entry name" value="Sig_transdc_resp-reg_Me-estase"/>
</dbReference>
<organism evidence="9">
    <name type="scientific">Tanacetum cinerariifolium</name>
    <name type="common">Dalmatian daisy</name>
    <name type="synonym">Chrysanthemum cinerariifolium</name>
    <dbReference type="NCBI Taxonomy" id="118510"/>
    <lineage>
        <taxon>Eukaryota</taxon>
        <taxon>Viridiplantae</taxon>
        <taxon>Streptophyta</taxon>
        <taxon>Embryophyta</taxon>
        <taxon>Tracheophyta</taxon>
        <taxon>Spermatophyta</taxon>
        <taxon>Magnoliopsida</taxon>
        <taxon>eudicotyledons</taxon>
        <taxon>Gunneridae</taxon>
        <taxon>Pentapetalae</taxon>
        <taxon>asterids</taxon>
        <taxon>campanulids</taxon>
        <taxon>Asterales</taxon>
        <taxon>Asteraceae</taxon>
        <taxon>Asteroideae</taxon>
        <taxon>Anthemideae</taxon>
        <taxon>Anthemidinae</taxon>
        <taxon>Tanacetum</taxon>
    </lineage>
</organism>
<feature type="compositionally biased region" description="Basic and acidic residues" evidence="6">
    <location>
        <begin position="334"/>
        <end position="344"/>
    </location>
</feature>
<feature type="compositionally biased region" description="Basic residues" evidence="6">
    <location>
        <begin position="621"/>
        <end position="630"/>
    </location>
</feature>
<dbReference type="PROSITE" id="PS50110">
    <property type="entry name" value="RESPONSE_REGULATORY"/>
    <property type="match status" value="1"/>
</dbReference>
<feature type="compositionally biased region" description="Low complexity" evidence="6">
    <location>
        <begin position="3782"/>
        <end position="3793"/>
    </location>
</feature>
<feature type="domain" description="CheB-type methylesterase" evidence="8">
    <location>
        <begin position="1255"/>
        <end position="1442"/>
    </location>
</feature>
<evidence type="ECO:0000256" key="4">
    <source>
        <dbReference type="ARBA" id="ARBA00048267"/>
    </source>
</evidence>
<dbReference type="PROSITE" id="PS50122">
    <property type="entry name" value="CHEB"/>
    <property type="match status" value="1"/>
</dbReference>
<evidence type="ECO:0000256" key="3">
    <source>
        <dbReference type="ARBA" id="ARBA00039140"/>
    </source>
</evidence>
<keyword evidence="9" id="KW-0418">Kinase</keyword>
<keyword evidence="9" id="KW-0808">Transferase</keyword>
<feature type="compositionally biased region" description="Low complexity" evidence="6">
    <location>
        <begin position="319"/>
        <end position="329"/>
    </location>
</feature>
<feature type="compositionally biased region" description="Basic residues" evidence="6">
    <location>
        <begin position="3374"/>
        <end position="3383"/>
    </location>
</feature>
<feature type="region of interest" description="Disordered" evidence="6">
    <location>
        <begin position="1675"/>
        <end position="1721"/>
    </location>
</feature>
<feature type="compositionally biased region" description="Basic residues" evidence="6">
    <location>
        <begin position="3232"/>
        <end position="3244"/>
    </location>
</feature>
<dbReference type="Gene3D" id="3.40.50.180">
    <property type="entry name" value="Methylesterase CheB, C-terminal domain"/>
    <property type="match status" value="1"/>
</dbReference>
<feature type="compositionally biased region" description="Basic residues" evidence="6">
    <location>
        <begin position="3751"/>
        <end position="3765"/>
    </location>
</feature>
<feature type="region of interest" description="Disordered" evidence="6">
    <location>
        <begin position="224"/>
        <end position="377"/>
    </location>
</feature>
<feature type="compositionally biased region" description="Basic residues" evidence="6">
    <location>
        <begin position="1642"/>
        <end position="1659"/>
    </location>
</feature>
<feature type="region of interest" description="Disordered" evidence="6">
    <location>
        <begin position="841"/>
        <end position="873"/>
    </location>
</feature>
<feature type="compositionally biased region" description="Basic and acidic residues" evidence="6">
    <location>
        <begin position="4044"/>
        <end position="4055"/>
    </location>
</feature>
<evidence type="ECO:0000256" key="5">
    <source>
        <dbReference type="PROSITE-ProRule" id="PRU00169"/>
    </source>
</evidence>
<feature type="compositionally biased region" description="Basic residues" evidence="6">
    <location>
        <begin position="3164"/>
        <end position="3176"/>
    </location>
</feature>
<feature type="region of interest" description="Disordered" evidence="6">
    <location>
        <begin position="3132"/>
        <end position="3443"/>
    </location>
</feature>
<feature type="compositionally biased region" description="Basic and acidic residues" evidence="6">
    <location>
        <begin position="3343"/>
        <end position="3356"/>
    </location>
</feature>
<proteinExistence type="predicted"/>
<feature type="compositionally biased region" description="Basic residues" evidence="6">
    <location>
        <begin position="3414"/>
        <end position="3423"/>
    </location>
</feature>
<feature type="compositionally biased region" description="Low complexity" evidence="6">
    <location>
        <begin position="847"/>
        <end position="860"/>
    </location>
</feature>
<dbReference type="EMBL" id="BKCJ010000004">
    <property type="protein sequence ID" value="GEU28343.1"/>
    <property type="molecule type" value="Genomic_DNA"/>
</dbReference>
<dbReference type="Gene3D" id="3.40.50.2300">
    <property type="match status" value="1"/>
</dbReference>
<keyword evidence="2" id="KW-0378">Hydrolase</keyword>
<name>A0A699GEN6_TANCI</name>
<feature type="region of interest" description="Disordered" evidence="6">
    <location>
        <begin position="3706"/>
        <end position="3801"/>
    </location>
</feature>
<feature type="compositionally biased region" description="Gly residues" evidence="6">
    <location>
        <begin position="644"/>
        <end position="661"/>
    </location>
</feature>
<feature type="region of interest" description="Disordered" evidence="6">
    <location>
        <begin position="2954"/>
        <end position="3069"/>
    </location>
</feature>
<feature type="compositionally biased region" description="Basic residues" evidence="6">
    <location>
        <begin position="3303"/>
        <end position="3328"/>
    </location>
</feature>
<evidence type="ECO:0000313" key="9">
    <source>
        <dbReference type="EMBL" id="GEU28343.1"/>
    </source>
</evidence>
<feature type="compositionally biased region" description="Gly residues" evidence="6">
    <location>
        <begin position="3995"/>
        <end position="4016"/>
    </location>
</feature>
<dbReference type="CDD" id="cd16433">
    <property type="entry name" value="CheB"/>
    <property type="match status" value="1"/>
</dbReference>
<accession>A0A699GEN6</accession>
<feature type="compositionally biased region" description="Basic residues" evidence="6">
    <location>
        <begin position="3197"/>
        <end position="3217"/>
    </location>
</feature>
<feature type="compositionally biased region" description="Low complexity" evidence="6">
    <location>
        <begin position="726"/>
        <end position="736"/>
    </location>
</feature>
<feature type="compositionally biased region" description="Basic residues" evidence="6">
    <location>
        <begin position="669"/>
        <end position="690"/>
    </location>
</feature>
<feature type="region of interest" description="Disordered" evidence="6">
    <location>
        <begin position="3478"/>
        <end position="3538"/>
    </location>
</feature>
<dbReference type="EC" id="3.1.1.61" evidence="3"/>
<feature type="compositionally biased region" description="Basic and acidic residues" evidence="6">
    <location>
        <begin position="2396"/>
        <end position="2405"/>
    </location>
</feature>
<evidence type="ECO:0000256" key="1">
    <source>
        <dbReference type="ARBA" id="ARBA00022490"/>
    </source>
</evidence>
<feature type="compositionally biased region" description="Basic and acidic residues" evidence="6">
    <location>
        <begin position="2974"/>
        <end position="2986"/>
    </location>
</feature>
<feature type="compositionally biased region" description="Basic and acidic residues" evidence="6">
    <location>
        <begin position="2996"/>
        <end position="3015"/>
    </location>
</feature>
<feature type="compositionally biased region" description="Basic residues" evidence="6">
    <location>
        <begin position="485"/>
        <end position="497"/>
    </location>
</feature>
<feature type="compositionally biased region" description="Basic residues" evidence="6">
    <location>
        <begin position="3625"/>
        <end position="3634"/>
    </location>
</feature>
<feature type="compositionally biased region" description="Basic residues" evidence="6">
    <location>
        <begin position="737"/>
        <end position="761"/>
    </location>
</feature>
<feature type="compositionally biased region" description="Low complexity" evidence="6">
    <location>
        <begin position="248"/>
        <end position="259"/>
    </location>
</feature>
<dbReference type="GO" id="GO:0006935">
    <property type="term" value="P:chemotaxis"/>
    <property type="evidence" value="ECO:0007669"/>
    <property type="project" value="InterPro"/>
</dbReference>
<comment type="caution">
    <text evidence="9">The sequence shown here is derived from an EMBL/GenBank/DDBJ whole genome shotgun (WGS) entry which is preliminary data.</text>
</comment>
<feature type="region of interest" description="Disordered" evidence="6">
    <location>
        <begin position="896"/>
        <end position="962"/>
    </location>
</feature>
<feature type="region of interest" description="Disordered" evidence="6">
    <location>
        <begin position="1531"/>
        <end position="1579"/>
    </location>
</feature>
<feature type="compositionally biased region" description="Basic and acidic residues" evidence="6">
    <location>
        <begin position="767"/>
        <end position="789"/>
    </location>
</feature>
<dbReference type="SUPFAM" id="SSF52738">
    <property type="entry name" value="Methylesterase CheB, C-terminal domain"/>
    <property type="match status" value="1"/>
</dbReference>
<dbReference type="InterPro" id="IPR035909">
    <property type="entry name" value="CheB_C"/>
</dbReference>
<feature type="region of interest" description="Disordered" evidence="6">
    <location>
        <begin position="430"/>
        <end position="827"/>
    </location>
</feature>
<reference evidence="9" key="1">
    <citation type="journal article" date="2019" name="Sci. Rep.">
        <title>Draft genome of Tanacetum cinerariifolium, the natural source of mosquito coil.</title>
        <authorList>
            <person name="Yamashiro T."/>
            <person name="Shiraishi A."/>
            <person name="Satake H."/>
            <person name="Nakayama K."/>
        </authorList>
    </citation>
    <scope>NUCLEOTIDE SEQUENCE</scope>
</reference>
<dbReference type="GO" id="GO:0008984">
    <property type="term" value="F:protein-glutamate methylesterase activity"/>
    <property type="evidence" value="ECO:0007669"/>
    <property type="project" value="UniProtKB-EC"/>
</dbReference>
<feature type="compositionally biased region" description="Low complexity" evidence="6">
    <location>
        <begin position="631"/>
        <end position="643"/>
    </location>
</feature>
<dbReference type="PANTHER" id="PTHR42872:SF6">
    <property type="entry name" value="PROTEIN-GLUTAMATE METHYLESTERASE_PROTEIN-GLUTAMINE GLUTAMINASE"/>
    <property type="match status" value="1"/>
</dbReference>
<dbReference type="InterPro" id="IPR001789">
    <property type="entry name" value="Sig_transdc_resp-reg_receiver"/>
</dbReference>
<dbReference type="SUPFAM" id="SSF52172">
    <property type="entry name" value="CheY-like"/>
    <property type="match status" value="1"/>
</dbReference>
<feature type="compositionally biased region" description="Gly residues" evidence="6">
    <location>
        <begin position="3767"/>
        <end position="3777"/>
    </location>
</feature>
<feature type="compositionally biased region" description="Low complexity" evidence="6">
    <location>
        <begin position="1549"/>
        <end position="1566"/>
    </location>
</feature>
<comment type="caution">
    <text evidence="5">Lacks conserved residue(s) required for the propagation of feature annotation.</text>
</comment>
<feature type="compositionally biased region" description="Gly residues" evidence="6">
    <location>
        <begin position="2406"/>
        <end position="2419"/>
    </location>
</feature>
<feature type="compositionally biased region" description="Low complexity" evidence="6">
    <location>
        <begin position="1045"/>
        <end position="1063"/>
    </location>
</feature>
<feature type="domain" description="Response regulatory" evidence="7">
    <location>
        <begin position="962"/>
        <end position="1018"/>
    </location>
</feature>
<feature type="region of interest" description="Disordered" evidence="6">
    <location>
        <begin position="2396"/>
        <end position="2419"/>
    </location>
</feature>
<feature type="compositionally biased region" description="Basic and acidic residues" evidence="6">
    <location>
        <begin position="3182"/>
        <end position="3196"/>
    </location>
</feature>
<dbReference type="GO" id="GO:0005737">
    <property type="term" value="C:cytoplasm"/>
    <property type="evidence" value="ECO:0007669"/>
    <property type="project" value="InterPro"/>
</dbReference>
<dbReference type="InterPro" id="IPR007891">
    <property type="entry name" value="CHASE3"/>
</dbReference>
<gene>
    <name evidence="9" type="ORF">Tci_000321</name>
</gene>
<evidence type="ECO:0000259" key="8">
    <source>
        <dbReference type="PROSITE" id="PS50122"/>
    </source>
</evidence>
<evidence type="ECO:0000259" key="7">
    <source>
        <dbReference type="PROSITE" id="PS50110"/>
    </source>
</evidence>
<feature type="region of interest" description="Disordered" evidence="6">
    <location>
        <begin position="3618"/>
        <end position="3646"/>
    </location>
</feature>
<comment type="catalytic activity">
    <reaction evidence="4">
        <text>[protein]-L-glutamate 5-O-methyl ester + H2O = L-glutamyl-[protein] + methanol + H(+)</text>
        <dbReference type="Rhea" id="RHEA:23236"/>
        <dbReference type="Rhea" id="RHEA-COMP:10208"/>
        <dbReference type="Rhea" id="RHEA-COMP:10311"/>
        <dbReference type="ChEBI" id="CHEBI:15377"/>
        <dbReference type="ChEBI" id="CHEBI:15378"/>
        <dbReference type="ChEBI" id="CHEBI:17790"/>
        <dbReference type="ChEBI" id="CHEBI:29973"/>
        <dbReference type="ChEBI" id="CHEBI:82795"/>
        <dbReference type="EC" id="3.1.1.61"/>
    </reaction>
</comment>
<feature type="region of interest" description="Disordered" evidence="6">
    <location>
        <begin position="1095"/>
        <end position="1127"/>
    </location>
</feature>
<feature type="compositionally biased region" description="Basic and acidic residues" evidence="6">
    <location>
        <begin position="3046"/>
        <end position="3063"/>
    </location>
</feature>
<dbReference type="GO" id="GO:0016301">
    <property type="term" value="F:kinase activity"/>
    <property type="evidence" value="ECO:0007669"/>
    <property type="project" value="UniProtKB-KW"/>
</dbReference>
<feature type="compositionally biased region" description="Low complexity" evidence="6">
    <location>
        <begin position="3249"/>
        <end position="3271"/>
    </location>
</feature>
<dbReference type="GO" id="GO:0000156">
    <property type="term" value="F:phosphorelay response regulator activity"/>
    <property type="evidence" value="ECO:0007669"/>
    <property type="project" value="InterPro"/>
</dbReference>
<dbReference type="Pfam" id="PF01339">
    <property type="entry name" value="CheB_methylest"/>
    <property type="match status" value="1"/>
</dbReference>
<dbReference type="PANTHER" id="PTHR42872">
    <property type="entry name" value="PROTEIN-GLUTAMATE METHYLESTERASE/PROTEIN-GLUTAMINE GLUTAMINASE"/>
    <property type="match status" value="1"/>
</dbReference>
<evidence type="ECO:0000256" key="6">
    <source>
        <dbReference type="SAM" id="MobiDB-lite"/>
    </source>
</evidence>
<keyword evidence="1" id="KW-0963">Cytoplasm</keyword>
<feature type="region of interest" description="Disordered" evidence="6">
    <location>
        <begin position="1624"/>
        <end position="1663"/>
    </location>
</feature>
<evidence type="ECO:0000256" key="2">
    <source>
        <dbReference type="ARBA" id="ARBA00022801"/>
    </source>
</evidence>
<feature type="compositionally biased region" description="Basic and acidic residues" evidence="6">
    <location>
        <begin position="501"/>
        <end position="522"/>
    </location>
</feature>
<feature type="compositionally biased region" description="Basic residues" evidence="6">
    <location>
        <begin position="527"/>
        <end position="569"/>
    </location>
</feature>
<dbReference type="CDD" id="cd19410">
    <property type="entry name" value="HK9-like_sensor"/>
    <property type="match status" value="1"/>
</dbReference>
<feature type="compositionally biased region" description="Basic residues" evidence="6">
    <location>
        <begin position="929"/>
        <end position="946"/>
    </location>
</feature>
<feature type="compositionally biased region" description="Basic residues" evidence="6">
    <location>
        <begin position="3714"/>
        <end position="3729"/>
    </location>
</feature>